<evidence type="ECO:0000313" key="3">
    <source>
        <dbReference type="EMBL" id="PXW93161.1"/>
    </source>
</evidence>
<dbReference type="FunFam" id="3.30.70.270:FF:000001">
    <property type="entry name" value="Diguanylate cyclase domain protein"/>
    <property type="match status" value="1"/>
</dbReference>
<dbReference type="OrthoDB" id="9759607at2"/>
<organism evidence="3 4">
    <name type="scientific">Streptohalobacillus salinus</name>
    <dbReference type="NCBI Taxonomy" id="621096"/>
    <lineage>
        <taxon>Bacteria</taxon>
        <taxon>Bacillati</taxon>
        <taxon>Bacillota</taxon>
        <taxon>Bacilli</taxon>
        <taxon>Bacillales</taxon>
        <taxon>Bacillaceae</taxon>
        <taxon>Streptohalobacillus</taxon>
    </lineage>
</organism>
<dbReference type="SMART" id="SM00267">
    <property type="entry name" value="GGDEF"/>
    <property type="match status" value="1"/>
</dbReference>
<dbReference type="SUPFAM" id="SSF55073">
    <property type="entry name" value="Nucleotide cyclase"/>
    <property type="match status" value="1"/>
</dbReference>
<gene>
    <name evidence="3" type="ORF">DES38_101247</name>
</gene>
<dbReference type="Pfam" id="PF00990">
    <property type="entry name" value="GGDEF"/>
    <property type="match status" value="1"/>
</dbReference>
<dbReference type="NCBIfam" id="TIGR00254">
    <property type="entry name" value="GGDEF"/>
    <property type="match status" value="1"/>
</dbReference>
<feature type="transmembrane region" description="Helical" evidence="1">
    <location>
        <begin position="29"/>
        <end position="46"/>
    </location>
</feature>
<evidence type="ECO:0000259" key="2">
    <source>
        <dbReference type="PROSITE" id="PS50887"/>
    </source>
</evidence>
<dbReference type="InterPro" id="IPR003018">
    <property type="entry name" value="GAF"/>
</dbReference>
<evidence type="ECO:0000313" key="4">
    <source>
        <dbReference type="Proteomes" id="UP000247922"/>
    </source>
</evidence>
<comment type="caution">
    <text evidence="3">The sequence shown here is derived from an EMBL/GenBank/DDBJ whole genome shotgun (WGS) entry which is preliminary data.</text>
</comment>
<dbReference type="EMBL" id="QJJR01000001">
    <property type="protein sequence ID" value="PXW93161.1"/>
    <property type="molecule type" value="Genomic_DNA"/>
</dbReference>
<dbReference type="Pfam" id="PF01590">
    <property type="entry name" value="GAF"/>
    <property type="match status" value="1"/>
</dbReference>
<dbReference type="Proteomes" id="UP000247922">
    <property type="component" value="Unassembled WGS sequence"/>
</dbReference>
<dbReference type="PANTHER" id="PTHR45138:SF9">
    <property type="entry name" value="DIGUANYLATE CYCLASE DGCM-RELATED"/>
    <property type="match status" value="1"/>
</dbReference>
<dbReference type="InterPro" id="IPR000160">
    <property type="entry name" value="GGDEF_dom"/>
</dbReference>
<dbReference type="InterPro" id="IPR029016">
    <property type="entry name" value="GAF-like_dom_sf"/>
</dbReference>
<keyword evidence="1" id="KW-1133">Transmembrane helix</keyword>
<keyword evidence="4" id="KW-1185">Reference proteome</keyword>
<dbReference type="Gene3D" id="3.30.450.40">
    <property type="match status" value="1"/>
</dbReference>
<dbReference type="GO" id="GO:1902201">
    <property type="term" value="P:negative regulation of bacterial-type flagellum-dependent cell motility"/>
    <property type="evidence" value="ECO:0007669"/>
    <property type="project" value="TreeGrafter"/>
</dbReference>
<accession>A0A2V3WI06</accession>
<dbReference type="InterPro" id="IPR029787">
    <property type="entry name" value="Nucleotide_cyclase"/>
</dbReference>
<dbReference type="SUPFAM" id="SSF55781">
    <property type="entry name" value="GAF domain-like"/>
    <property type="match status" value="1"/>
</dbReference>
<dbReference type="PROSITE" id="PS50887">
    <property type="entry name" value="GGDEF"/>
    <property type="match status" value="1"/>
</dbReference>
<name>A0A2V3WI06_9BACI</name>
<dbReference type="CDD" id="cd01949">
    <property type="entry name" value="GGDEF"/>
    <property type="match status" value="1"/>
</dbReference>
<feature type="domain" description="GGDEF" evidence="2">
    <location>
        <begin position="360"/>
        <end position="496"/>
    </location>
</feature>
<dbReference type="GO" id="GO:0052621">
    <property type="term" value="F:diguanylate cyclase activity"/>
    <property type="evidence" value="ECO:0007669"/>
    <property type="project" value="TreeGrafter"/>
</dbReference>
<reference evidence="3 4" key="1">
    <citation type="submission" date="2018-05" db="EMBL/GenBank/DDBJ databases">
        <title>Genomic Encyclopedia of Type Strains, Phase IV (KMG-IV): sequencing the most valuable type-strain genomes for metagenomic binning, comparative biology and taxonomic classification.</title>
        <authorList>
            <person name="Goeker M."/>
        </authorList>
    </citation>
    <scope>NUCLEOTIDE SEQUENCE [LARGE SCALE GENOMIC DNA]</scope>
    <source>
        <strain evidence="3 4">DSM 22440</strain>
    </source>
</reference>
<feature type="transmembrane region" description="Helical" evidence="1">
    <location>
        <begin position="90"/>
        <end position="106"/>
    </location>
</feature>
<feature type="transmembrane region" description="Helical" evidence="1">
    <location>
        <begin position="6"/>
        <end position="22"/>
    </location>
</feature>
<keyword evidence="1" id="KW-0812">Transmembrane</keyword>
<dbReference type="AlphaFoldDB" id="A0A2V3WI06"/>
<dbReference type="Gene3D" id="3.30.70.270">
    <property type="match status" value="1"/>
</dbReference>
<protein>
    <submittedName>
        <fullName evidence="3">Diguanylate cyclase (GGDEF)-like protein</fullName>
    </submittedName>
</protein>
<dbReference type="SMART" id="SM00065">
    <property type="entry name" value="GAF"/>
    <property type="match status" value="1"/>
</dbReference>
<sequence>MINFMLEILVLALVLNAGRFFVSNKRNRLLIFFFFNYLFICIISFYPEQWLFLAPLYLITGAYTFQLHGISVTLVLTIVYAAISQSLNPMSLVYIVINAVIIYTLHRKLTSLFINQSEWKKKLYQNAKQLNILREISMAIQQTRDLDKLLHIIVTSITAGHGLGFNRAMVFLYQENDQQLKGMIGIGPIRPEDGFSKWTEIAEMKYRLVDLLDRKDNADIDPELNAIIKHLSFKIEAGSTFEEVLQNETHALISTKDTHDPILRQLQQLFDIEDCLIVPMIYQAERIGVIVIDNPVTRKMITAEDIDNVMPLSLQAAISIHQLNLYQNIKELSYTDGLTGLKNQRTLQNDLDHLMQEPHPNFAVMMIDIDYFKLFNDTHGHLLGNKVLQTLADTLQALMTNKDQSYRFGGEEFSVILTDITVEKAYERAERIRRTIEQTVFPKEASQPSGSLTVTIGVCHYHQINGLTTDNLLSAADDALYHGKENGKNKVVCFREGL</sequence>
<keyword evidence="1" id="KW-0472">Membrane</keyword>
<dbReference type="RefSeq" id="WP_146206342.1">
    <property type="nucleotide sequence ID" value="NZ_QJJR01000001.1"/>
</dbReference>
<feature type="transmembrane region" description="Helical" evidence="1">
    <location>
        <begin position="58"/>
        <end position="83"/>
    </location>
</feature>
<proteinExistence type="predicted"/>
<dbReference type="InterPro" id="IPR043128">
    <property type="entry name" value="Rev_trsase/Diguanyl_cyclase"/>
</dbReference>
<dbReference type="GO" id="GO:0005886">
    <property type="term" value="C:plasma membrane"/>
    <property type="evidence" value="ECO:0007669"/>
    <property type="project" value="TreeGrafter"/>
</dbReference>
<dbReference type="PANTHER" id="PTHR45138">
    <property type="entry name" value="REGULATORY COMPONENTS OF SENSORY TRANSDUCTION SYSTEM"/>
    <property type="match status" value="1"/>
</dbReference>
<dbReference type="InterPro" id="IPR050469">
    <property type="entry name" value="Diguanylate_Cyclase"/>
</dbReference>
<evidence type="ECO:0000256" key="1">
    <source>
        <dbReference type="SAM" id="Phobius"/>
    </source>
</evidence>
<dbReference type="GO" id="GO:0043709">
    <property type="term" value="P:cell adhesion involved in single-species biofilm formation"/>
    <property type="evidence" value="ECO:0007669"/>
    <property type="project" value="TreeGrafter"/>
</dbReference>